<dbReference type="NCBIfam" id="NF003513">
    <property type="entry name" value="PRK05182.1-2"/>
    <property type="match status" value="1"/>
</dbReference>
<dbReference type="InterPro" id="IPR010979">
    <property type="entry name" value="Ribosomal_uS13-like_H2TH"/>
</dbReference>
<dbReference type="InterPro" id="IPR036603">
    <property type="entry name" value="RBP11-like"/>
</dbReference>
<dbReference type="InterPro" id="IPR018269">
    <property type="entry name" value="Ribosomal_uS13_CS"/>
</dbReference>
<dbReference type="Pfam" id="PF00406">
    <property type="entry name" value="ADK"/>
    <property type="match status" value="1"/>
</dbReference>
<name>A0A8X6G159_TRICU</name>
<evidence type="ECO:0000256" key="13">
    <source>
        <dbReference type="ARBA" id="ARBA00023274"/>
    </source>
</evidence>
<dbReference type="InterPro" id="IPR011773">
    <property type="entry name" value="DNA-dir_RpoA"/>
</dbReference>
<dbReference type="GO" id="GO:0005737">
    <property type="term" value="C:cytoplasm"/>
    <property type="evidence" value="ECO:0007669"/>
    <property type="project" value="UniProtKB-ARBA"/>
</dbReference>
<dbReference type="PROSITE" id="PS00646">
    <property type="entry name" value="RIBOSOMAL_S13_1"/>
    <property type="match status" value="1"/>
</dbReference>
<dbReference type="Pfam" id="PF03118">
    <property type="entry name" value="RNA_pol_A_CTD"/>
    <property type="match status" value="1"/>
</dbReference>
<keyword evidence="12" id="KW-0804">Transcription</keyword>
<evidence type="ECO:0000256" key="11">
    <source>
        <dbReference type="ARBA" id="ARBA00022980"/>
    </source>
</evidence>
<keyword evidence="10" id="KW-0418">Kinase</keyword>
<dbReference type="HAMAP" id="MF_01310">
    <property type="entry name" value="Ribosomal_uS11"/>
    <property type="match status" value="1"/>
</dbReference>
<evidence type="ECO:0000313" key="18">
    <source>
        <dbReference type="EMBL" id="GFQ93308.1"/>
    </source>
</evidence>
<dbReference type="EC" id="2.7.7.6" evidence="5"/>
<dbReference type="GO" id="GO:0006412">
    <property type="term" value="P:translation"/>
    <property type="evidence" value="ECO:0007669"/>
    <property type="project" value="InterPro"/>
</dbReference>
<dbReference type="FunFam" id="2.170.120.12:FF:000001">
    <property type="entry name" value="DNA-directed RNA polymerase subunit alpha"/>
    <property type="match status" value="1"/>
</dbReference>
<dbReference type="InterPro" id="IPR036643">
    <property type="entry name" value="RNApol_insert_sf"/>
</dbReference>
<evidence type="ECO:0000256" key="8">
    <source>
        <dbReference type="ARBA" id="ARBA00022695"/>
    </source>
</evidence>
<comment type="caution">
    <text evidence="18">The sequence shown here is derived from an EMBL/GenBank/DDBJ whole genome shotgun (WGS) entry which is preliminary data.</text>
</comment>
<keyword evidence="13" id="KW-0687">Ribonucleoprotein</keyword>
<dbReference type="Gene3D" id="1.10.150.20">
    <property type="entry name" value="5' to 3' exonuclease, C-terminal subdomain"/>
    <property type="match status" value="1"/>
</dbReference>
<dbReference type="CDD" id="cd01428">
    <property type="entry name" value="ADK"/>
    <property type="match status" value="1"/>
</dbReference>
<dbReference type="InterPro" id="IPR006259">
    <property type="entry name" value="Adenyl_kin_sub"/>
</dbReference>
<comment type="similarity">
    <text evidence="2">Belongs to the universal ribosomal protein uS11 family.</text>
</comment>
<comment type="function">
    <text evidence="1">DNA-dependent RNA polymerase catalyzes the transcription of DNA into RNA using the four ribonucleoside triphosphates as substrates.</text>
</comment>
<evidence type="ECO:0000256" key="6">
    <source>
        <dbReference type="ARBA" id="ARBA00022478"/>
    </source>
</evidence>
<gene>
    <name evidence="18" type="primary">rpoA</name>
    <name evidence="18" type="ORF">TNCT_130601</name>
</gene>
<evidence type="ECO:0000256" key="16">
    <source>
        <dbReference type="SAM" id="MobiDB-lite"/>
    </source>
</evidence>
<dbReference type="SUPFAM" id="SSF46946">
    <property type="entry name" value="S13-like H2TH domain"/>
    <property type="match status" value="1"/>
</dbReference>
<dbReference type="GO" id="GO:0046983">
    <property type="term" value="F:protein dimerization activity"/>
    <property type="evidence" value="ECO:0007669"/>
    <property type="project" value="InterPro"/>
</dbReference>
<dbReference type="EMBL" id="BMAO01024152">
    <property type="protein sequence ID" value="GFQ93308.1"/>
    <property type="molecule type" value="Genomic_DNA"/>
</dbReference>
<dbReference type="AlphaFoldDB" id="A0A8X6G159"/>
<evidence type="ECO:0000256" key="9">
    <source>
        <dbReference type="ARBA" id="ARBA00022741"/>
    </source>
</evidence>
<dbReference type="InterPro" id="IPR011263">
    <property type="entry name" value="DNA-dir_RNA_pol_RpoA/D/Rpb3"/>
</dbReference>
<keyword evidence="6 18" id="KW-0240">DNA-directed RNA polymerase</keyword>
<dbReference type="SUPFAM" id="SSF52540">
    <property type="entry name" value="P-loop containing nucleoside triphosphate hydrolases"/>
    <property type="match status" value="1"/>
</dbReference>
<protein>
    <recommendedName>
        <fullName evidence="5">DNA-directed RNA polymerase</fullName>
        <ecNumber evidence="5">2.7.7.6</ecNumber>
    </recommendedName>
    <alternativeName>
        <fullName evidence="14">Plastid-encoded RNA polymerase subunit alpha</fullName>
    </alternativeName>
</protein>
<dbReference type="InterPro" id="IPR000850">
    <property type="entry name" value="Adenylat/UMP-CMP_kin"/>
</dbReference>
<comment type="catalytic activity">
    <reaction evidence="15">
        <text>RNA(n) + a ribonucleoside 5'-triphosphate = RNA(n+1) + diphosphate</text>
        <dbReference type="Rhea" id="RHEA:21248"/>
        <dbReference type="Rhea" id="RHEA-COMP:14527"/>
        <dbReference type="Rhea" id="RHEA-COMP:17342"/>
        <dbReference type="ChEBI" id="CHEBI:33019"/>
        <dbReference type="ChEBI" id="CHEBI:61557"/>
        <dbReference type="ChEBI" id="CHEBI:140395"/>
        <dbReference type="EC" id="2.7.7.6"/>
    </reaction>
</comment>
<dbReference type="OrthoDB" id="6419102at2759"/>
<keyword evidence="7" id="KW-0808">Transferase</keyword>
<dbReference type="GO" id="GO:0003677">
    <property type="term" value="F:DNA binding"/>
    <property type="evidence" value="ECO:0007669"/>
    <property type="project" value="InterPro"/>
</dbReference>
<evidence type="ECO:0000256" key="10">
    <source>
        <dbReference type="ARBA" id="ARBA00022777"/>
    </source>
</evidence>
<dbReference type="Gene3D" id="3.30.420.80">
    <property type="entry name" value="Ribosomal protein S11"/>
    <property type="match status" value="1"/>
</dbReference>
<dbReference type="InterPro" id="IPR011262">
    <property type="entry name" value="DNA-dir_RNA_pol_insert"/>
</dbReference>
<sequence>MIITIFGPPGSGKGTQSSLLIAKYSLKLISVGDLLRNIISDGSELGKKIKGTVESGNLIQDEIICGLLHDQLALMDDNCLLDGFPRNLNQAHFLTQVLQEKYNRDVDIVIELQLDDNIAIDRLKNRLACLDCKSIYSVSSFKSTTCAKCKSTRLEKRIDDADMSAINKRISEYHLQMKGLRKYYKGKLLTIDANLSVDEVTQEIESIATANVICHACEVDKRKRVSELRDEDIEKISSFIRQNYVIEGELRKEVAMNIKSLVEMGCYRGVRHRKGLPVRGQRTHTNAKTRKGSRKSTPYAAGKAAEAAAKNAMERFGMKVVSVIIRGPGFGTEAAVKALQSCGLTVTSIADKTAIPHNGCSSLDKLIKPSSVKVISDDSSEKSDIVLEPLESGFALTLGNALRRVMLSSLKGSAVYGIKIEGVTHEFTSIQGVREDVTDIVLNMGMLRCKLNSASNKCLNLNAKGPCQVLAGMIETDDQCSIVNKDLLICTLGQNVELNMTIYVASGKGYLPVTKYKENELLKLMSEQDLIGFIPVNALYSPVNRVSYRVENSRVGQVTDKDKLILSIETDGTISPSQAVDSAARILQEQLQPFISSDVSYKKSQVSSSSGAKDLGYDPVLLRKVDEMELSVRSHNCLKNENITYIGDLVQKTEGEMLRTANFGRKSLNEIKAVLANFGLSFGMNVLNWPPKDIDELAKQHTDED</sequence>
<evidence type="ECO:0000256" key="14">
    <source>
        <dbReference type="ARBA" id="ARBA00031776"/>
    </source>
</evidence>
<dbReference type="SUPFAM" id="SSF56553">
    <property type="entry name" value="Insert subdomain of RNA polymerase alpha subunit"/>
    <property type="match status" value="1"/>
</dbReference>
<feature type="compositionally biased region" description="Basic residues" evidence="16">
    <location>
        <begin position="280"/>
        <end position="294"/>
    </location>
</feature>
<evidence type="ECO:0000259" key="17">
    <source>
        <dbReference type="SMART" id="SM00662"/>
    </source>
</evidence>
<dbReference type="Gene3D" id="3.40.50.300">
    <property type="entry name" value="P-loop containing nucleotide triphosphate hydrolases"/>
    <property type="match status" value="1"/>
</dbReference>
<dbReference type="GO" id="GO:0004017">
    <property type="term" value="F:AMP kinase activity"/>
    <property type="evidence" value="ECO:0007669"/>
    <property type="project" value="InterPro"/>
</dbReference>
<evidence type="ECO:0000256" key="2">
    <source>
        <dbReference type="ARBA" id="ARBA00006194"/>
    </source>
</evidence>
<keyword evidence="9" id="KW-0547">Nucleotide-binding</keyword>
<dbReference type="PRINTS" id="PR00094">
    <property type="entry name" value="ADENYLTKNASE"/>
</dbReference>
<dbReference type="InterPro" id="IPR036967">
    <property type="entry name" value="Ribosomal_uS11_sf"/>
</dbReference>
<dbReference type="InterPro" id="IPR027437">
    <property type="entry name" value="Rbsml_uS13_C"/>
</dbReference>
<dbReference type="InterPro" id="IPR011260">
    <property type="entry name" value="RNAP_asu_C"/>
</dbReference>
<dbReference type="PANTHER" id="PTHR23359">
    <property type="entry name" value="NUCLEOTIDE KINASE"/>
    <property type="match status" value="1"/>
</dbReference>
<keyword evidence="8" id="KW-0548">Nucleotidyltransferase</keyword>
<dbReference type="FunFam" id="1.10.150.20:FF:000001">
    <property type="entry name" value="DNA-directed RNA polymerase subunit alpha"/>
    <property type="match status" value="1"/>
</dbReference>
<evidence type="ECO:0000256" key="5">
    <source>
        <dbReference type="ARBA" id="ARBA00012418"/>
    </source>
</evidence>
<dbReference type="GO" id="GO:0005524">
    <property type="term" value="F:ATP binding"/>
    <property type="evidence" value="ECO:0007669"/>
    <property type="project" value="InterPro"/>
</dbReference>
<organism evidence="18 19">
    <name type="scientific">Trichonephila clavata</name>
    <name type="common">Joro spider</name>
    <name type="synonym">Nephila clavata</name>
    <dbReference type="NCBI Taxonomy" id="2740835"/>
    <lineage>
        <taxon>Eukaryota</taxon>
        <taxon>Metazoa</taxon>
        <taxon>Ecdysozoa</taxon>
        <taxon>Arthropoda</taxon>
        <taxon>Chelicerata</taxon>
        <taxon>Arachnida</taxon>
        <taxon>Araneae</taxon>
        <taxon>Araneomorphae</taxon>
        <taxon>Entelegynae</taxon>
        <taxon>Araneoidea</taxon>
        <taxon>Nephilidae</taxon>
        <taxon>Trichonephila</taxon>
    </lineage>
</organism>
<dbReference type="Gene3D" id="2.170.120.12">
    <property type="entry name" value="DNA-directed RNA polymerase, insert domain"/>
    <property type="match status" value="1"/>
</dbReference>
<dbReference type="GO" id="GO:0000428">
    <property type="term" value="C:DNA-directed RNA polymerase complex"/>
    <property type="evidence" value="ECO:0007669"/>
    <property type="project" value="UniProtKB-KW"/>
</dbReference>
<dbReference type="NCBIfam" id="TIGR01351">
    <property type="entry name" value="adk"/>
    <property type="match status" value="1"/>
</dbReference>
<keyword evidence="11" id="KW-0689">Ribosomal protein</keyword>
<dbReference type="Gene3D" id="4.10.910.10">
    <property type="entry name" value="30s ribosomal protein s13, domain 2"/>
    <property type="match status" value="1"/>
</dbReference>
<dbReference type="Pfam" id="PF01193">
    <property type="entry name" value="RNA_pol_L"/>
    <property type="match status" value="1"/>
</dbReference>
<accession>A0A8X6G159</accession>
<dbReference type="SUPFAM" id="SSF55257">
    <property type="entry name" value="RBP11-like subunits of RNA polymerase"/>
    <property type="match status" value="1"/>
</dbReference>
<dbReference type="SUPFAM" id="SSF47789">
    <property type="entry name" value="C-terminal domain of RNA polymerase alpha subunit"/>
    <property type="match status" value="1"/>
</dbReference>
<dbReference type="Pfam" id="PF01000">
    <property type="entry name" value="RNA_pol_A_bac"/>
    <property type="match status" value="1"/>
</dbReference>
<comment type="similarity">
    <text evidence="3">Belongs to the RNA polymerase alpha chain family.</text>
</comment>
<dbReference type="NCBIfam" id="NF003519">
    <property type="entry name" value="PRK05182.2-5"/>
    <property type="match status" value="1"/>
</dbReference>
<dbReference type="InterPro" id="IPR027417">
    <property type="entry name" value="P-loop_NTPase"/>
</dbReference>
<dbReference type="SUPFAM" id="SSF53137">
    <property type="entry name" value="Translational machinery components"/>
    <property type="match status" value="1"/>
</dbReference>
<comment type="similarity">
    <text evidence="4">Belongs to the universal ribosomal protein uS13 family.</text>
</comment>
<dbReference type="Gene3D" id="1.10.8.50">
    <property type="match status" value="1"/>
</dbReference>
<dbReference type="GO" id="GO:0003735">
    <property type="term" value="F:structural constituent of ribosome"/>
    <property type="evidence" value="ECO:0007669"/>
    <property type="project" value="InterPro"/>
</dbReference>
<dbReference type="Proteomes" id="UP000887116">
    <property type="component" value="Unassembled WGS sequence"/>
</dbReference>
<dbReference type="Gene3D" id="3.30.1360.10">
    <property type="entry name" value="RNA polymerase, RBP11-like subunit"/>
    <property type="match status" value="1"/>
</dbReference>
<proteinExistence type="inferred from homology"/>
<dbReference type="InterPro" id="IPR033690">
    <property type="entry name" value="Adenylat_kinase_CS"/>
</dbReference>
<evidence type="ECO:0000256" key="3">
    <source>
        <dbReference type="ARBA" id="ARBA00007123"/>
    </source>
</evidence>
<feature type="region of interest" description="Disordered" evidence="16">
    <location>
        <begin position="280"/>
        <end position="300"/>
    </location>
</feature>
<dbReference type="SMART" id="SM00662">
    <property type="entry name" value="RPOLD"/>
    <property type="match status" value="1"/>
</dbReference>
<evidence type="ECO:0000256" key="1">
    <source>
        <dbReference type="ARBA" id="ARBA00004026"/>
    </source>
</evidence>
<reference evidence="18" key="1">
    <citation type="submission" date="2020-07" db="EMBL/GenBank/DDBJ databases">
        <title>Multicomponent nature underlies the extraordinary mechanical properties of spider dragline silk.</title>
        <authorList>
            <person name="Kono N."/>
            <person name="Nakamura H."/>
            <person name="Mori M."/>
            <person name="Yoshida Y."/>
            <person name="Ohtoshi R."/>
            <person name="Malay A.D."/>
            <person name="Moran D.A.P."/>
            <person name="Tomita M."/>
            <person name="Numata K."/>
            <person name="Arakawa K."/>
        </authorList>
    </citation>
    <scope>NUCLEOTIDE SEQUENCE</scope>
</reference>
<dbReference type="PROSITE" id="PS00113">
    <property type="entry name" value="ADENYLATE_KINASE"/>
    <property type="match status" value="1"/>
</dbReference>
<keyword evidence="19" id="KW-1185">Reference proteome</keyword>
<dbReference type="GO" id="GO:0003723">
    <property type="term" value="F:RNA binding"/>
    <property type="evidence" value="ECO:0007669"/>
    <property type="project" value="InterPro"/>
</dbReference>
<evidence type="ECO:0000256" key="15">
    <source>
        <dbReference type="ARBA" id="ARBA00048552"/>
    </source>
</evidence>
<dbReference type="GO" id="GO:1990904">
    <property type="term" value="C:ribonucleoprotein complex"/>
    <property type="evidence" value="ECO:0007669"/>
    <property type="project" value="UniProtKB-KW"/>
</dbReference>
<evidence type="ECO:0000256" key="12">
    <source>
        <dbReference type="ARBA" id="ARBA00023163"/>
    </source>
</evidence>
<dbReference type="GO" id="GO:0006351">
    <property type="term" value="P:DNA-templated transcription"/>
    <property type="evidence" value="ECO:0007669"/>
    <property type="project" value="InterPro"/>
</dbReference>
<dbReference type="CDD" id="cd06928">
    <property type="entry name" value="RNAP_alpha_NTD"/>
    <property type="match status" value="1"/>
</dbReference>
<evidence type="ECO:0000256" key="4">
    <source>
        <dbReference type="ARBA" id="ARBA00008080"/>
    </source>
</evidence>
<dbReference type="NCBIfam" id="TIGR02027">
    <property type="entry name" value="rpoA"/>
    <property type="match status" value="1"/>
</dbReference>
<evidence type="ECO:0000313" key="19">
    <source>
        <dbReference type="Proteomes" id="UP000887116"/>
    </source>
</evidence>
<evidence type="ECO:0000256" key="7">
    <source>
        <dbReference type="ARBA" id="ARBA00022679"/>
    </source>
</evidence>
<dbReference type="HAMAP" id="MF_00059">
    <property type="entry name" value="RNApol_bact_RpoA"/>
    <property type="match status" value="1"/>
</dbReference>
<dbReference type="InterPro" id="IPR001971">
    <property type="entry name" value="Ribosomal_uS11"/>
</dbReference>
<dbReference type="Pfam" id="PF00411">
    <property type="entry name" value="Ribosomal_S11"/>
    <property type="match status" value="1"/>
</dbReference>
<feature type="domain" description="DNA-directed RNA polymerase RpoA/D/Rpb3-type" evidence="17">
    <location>
        <begin position="382"/>
        <end position="597"/>
    </location>
</feature>
<dbReference type="GO" id="GO:0003899">
    <property type="term" value="F:DNA-directed RNA polymerase activity"/>
    <property type="evidence" value="ECO:0007669"/>
    <property type="project" value="UniProtKB-EC"/>
</dbReference>
<dbReference type="PROSITE" id="PS50159">
    <property type="entry name" value="RIBOSOMAL_S13_2"/>
    <property type="match status" value="1"/>
</dbReference>
<dbReference type="GO" id="GO:0005840">
    <property type="term" value="C:ribosome"/>
    <property type="evidence" value="ECO:0007669"/>
    <property type="project" value="UniProtKB-KW"/>
</dbReference>
<dbReference type="HAMAP" id="MF_00235">
    <property type="entry name" value="Adenylate_kinase_Adk"/>
    <property type="match status" value="1"/>
</dbReference>